<dbReference type="RefSeq" id="WP_069564216.1">
    <property type="nucleotide sequence ID" value="NZ_AP022642.1"/>
</dbReference>
<dbReference type="GeneID" id="57398042"/>
<proteinExistence type="predicted"/>
<reference evidence="1 2" key="1">
    <citation type="journal article" date="2020" name="Microbiol. Resour. Announc.">
        <title>Complete genome sequence of Pseudomonas otitidis strain MrB4, isolated from Lake Biwa in Japan.</title>
        <authorList>
            <person name="Miyazaki K."/>
            <person name="Hase E."/>
            <person name="Maruya T."/>
        </authorList>
    </citation>
    <scope>NUCLEOTIDE SEQUENCE [LARGE SCALE GENOMIC DNA]</scope>
    <source>
        <strain evidence="1 2">MrB4</strain>
    </source>
</reference>
<dbReference type="KEGG" id="poj:PtoMrB4_28240"/>
<evidence type="ECO:0000313" key="2">
    <source>
        <dbReference type="Proteomes" id="UP000501237"/>
    </source>
</evidence>
<dbReference type="EMBL" id="AP022642">
    <property type="protein sequence ID" value="BCA28847.1"/>
    <property type="molecule type" value="Genomic_DNA"/>
</dbReference>
<sequence>MHQGLIRFTTLAPDRDSGHTTGILVAAHDLRDTGDLTVSEHSELRTSLVWFNENLTVPSVLKSMEHRRAISWFKPAATEAIQRMWHLKTLLELHGLHVDVLRTSVPGSVVYEDEWQIIAKPAKGQRY</sequence>
<dbReference type="AlphaFoldDB" id="A0A679GQE0"/>
<evidence type="ECO:0000313" key="1">
    <source>
        <dbReference type="EMBL" id="BCA28847.1"/>
    </source>
</evidence>
<protein>
    <submittedName>
        <fullName evidence="1">Uncharacterized protein</fullName>
    </submittedName>
</protein>
<accession>A0A679GQE0</accession>
<gene>
    <name evidence="1" type="ORF">PtoMrB4_28240</name>
</gene>
<name>A0A679GQE0_9GAMM</name>
<organism evidence="1 2">
    <name type="scientific">Metapseudomonas otitidis</name>
    <dbReference type="NCBI Taxonomy" id="319939"/>
    <lineage>
        <taxon>Bacteria</taxon>
        <taxon>Pseudomonadati</taxon>
        <taxon>Pseudomonadota</taxon>
        <taxon>Gammaproteobacteria</taxon>
        <taxon>Pseudomonadales</taxon>
        <taxon>Pseudomonadaceae</taxon>
        <taxon>Metapseudomonas</taxon>
    </lineage>
</organism>
<dbReference type="Proteomes" id="UP000501237">
    <property type="component" value="Chromosome"/>
</dbReference>